<keyword evidence="1" id="KW-1133">Transmembrane helix</keyword>
<name>A0A813HPZ0_POLGL</name>
<comment type="caution">
    <text evidence="2">The sequence shown here is derived from an EMBL/GenBank/DDBJ whole genome shotgun (WGS) entry which is preliminary data.</text>
</comment>
<keyword evidence="3" id="KW-1185">Reference proteome</keyword>
<protein>
    <submittedName>
        <fullName evidence="2">Uncharacterized protein</fullName>
    </submittedName>
</protein>
<keyword evidence="1" id="KW-0472">Membrane</keyword>
<evidence type="ECO:0000313" key="2">
    <source>
        <dbReference type="EMBL" id="CAE8639480.1"/>
    </source>
</evidence>
<sequence length="178" mass="18210">MASASRLRGVGGVRRHGSHGLTGRCSLASRLFALACVLFLAAAGGAGFWLSADTSARALVAGSEDAAGRSLRPTDLLKAVADDYVERAGGQEQVAGALALGGACGSLLLIPGAPRMDVGGVPLVGPVAPLAGSLFAAWCIQLPEGELYGDLCRKASRRVVSCWDALTRKQERPSPKPS</sequence>
<evidence type="ECO:0000256" key="1">
    <source>
        <dbReference type="SAM" id="Phobius"/>
    </source>
</evidence>
<dbReference type="Proteomes" id="UP000654075">
    <property type="component" value="Unassembled WGS sequence"/>
</dbReference>
<reference evidence="2" key="1">
    <citation type="submission" date="2021-02" db="EMBL/GenBank/DDBJ databases">
        <authorList>
            <person name="Dougan E. K."/>
            <person name="Rhodes N."/>
            <person name="Thang M."/>
            <person name="Chan C."/>
        </authorList>
    </citation>
    <scope>NUCLEOTIDE SEQUENCE</scope>
</reference>
<evidence type="ECO:0000313" key="3">
    <source>
        <dbReference type="Proteomes" id="UP000654075"/>
    </source>
</evidence>
<organism evidence="2 3">
    <name type="scientific">Polarella glacialis</name>
    <name type="common">Dinoflagellate</name>
    <dbReference type="NCBI Taxonomy" id="89957"/>
    <lineage>
        <taxon>Eukaryota</taxon>
        <taxon>Sar</taxon>
        <taxon>Alveolata</taxon>
        <taxon>Dinophyceae</taxon>
        <taxon>Suessiales</taxon>
        <taxon>Suessiaceae</taxon>
        <taxon>Polarella</taxon>
    </lineage>
</organism>
<proteinExistence type="predicted"/>
<keyword evidence="1" id="KW-0812">Transmembrane</keyword>
<dbReference type="EMBL" id="CAJNNV010032265">
    <property type="protein sequence ID" value="CAE8639480.1"/>
    <property type="molecule type" value="Genomic_DNA"/>
</dbReference>
<accession>A0A813HPZ0</accession>
<gene>
    <name evidence="2" type="ORF">PGLA1383_LOCUS54511</name>
</gene>
<feature type="transmembrane region" description="Helical" evidence="1">
    <location>
        <begin position="31"/>
        <end position="50"/>
    </location>
</feature>
<dbReference type="AlphaFoldDB" id="A0A813HPZ0"/>